<reference evidence="8 9" key="1">
    <citation type="submission" date="2020-04" db="EMBL/GenBank/DDBJ databases">
        <authorList>
            <person name="Alioto T."/>
            <person name="Alioto T."/>
            <person name="Gomez Garrido J."/>
        </authorList>
    </citation>
    <scope>NUCLEOTIDE SEQUENCE [LARGE SCALE GENOMIC DNA]</scope>
</reference>
<protein>
    <submittedName>
        <fullName evidence="8">Uncharacterized protein</fullName>
    </submittedName>
</protein>
<keyword evidence="3 7" id="KW-0732">Signal</keyword>
<comment type="caution">
    <text evidence="8">The sequence shown here is derived from an EMBL/GenBank/DDBJ whole genome shotgun (WGS) entry which is preliminary data.</text>
</comment>
<feature type="chain" id="PRO_5035750844" evidence="7">
    <location>
        <begin position="29"/>
        <end position="410"/>
    </location>
</feature>
<evidence type="ECO:0000256" key="5">
    <source>
        <dbReference type="SAM" id="MobiDB-lite"/>
    </source>
</evidence>
<dbReference type="AlphaFoldDB" id="A0A8S1DKB8"/>
<feature type="signal peptide" evidence="7">
    <location>
        <begin position="1"/>
        <end position="28"/>
    </location>
</feature>
<evidence type="ECO:0000313" key="8">
    <source>
        <dbReference type="EMBL" id="CAB3381074.1"/>
    </source>
</evidence>
<name>A0A8S1DKB8_9INSE</name>
<gene>
    <name evidence="8" type="ORF">CLODIP_2_CD11942</name>
</gene>
<proteinExistence type="predicted"/>
<dbReference type="PANTHER" id="PTHR13055">
    <property type="entry name" value="TUMOR ENDOTHELIAL MARKER 7 RELATED"/>
    <property type="match status" value="1"/>
</dbReference>
<feature type="region of interest" description="Disordered" evidence="5">
    <location>
        <begin position="367"/>
        <end position="410"/>
    </location>
</feature>
<keyword evidence="6" id="KW-0472">Membrane</keyword>
<dbReference type="Proteomes" id="UP000494165">
    <property type="component" value="Unassembled WGS sequence"/>
</dbReference>
<dbReference type="InterPro" id="IPR031152">
    <property type="entry name" value="PLXDC"/>
</dbReference>
<dbReference type="OrthoDB" id="7399873at2759"/>
<accession>A0A8S1DKB8</accession>
<feature type="transmembrane region" description="Helical" evidence="6">
    <location>
        <begin position="323"/>
        <end position="342"/>
    </location>
</feature>
<evidence type="ECO:0000256" key="7">
    <source>
        <dbReference type="SAM" id="SignalP"/>
    </source>
</evidence>
<dbReference type="EMBL" id="CADEPI010000224">
    <property type="protein sequence ID" value="CAB3381074.1"/>
    <property type="molecule type" value="Genomic_DNA"/>
</dbReference>
<evidence type="ECO:0000256" key="1">
    <source>
        <dbReference type="ARBA" id="ARBA00004479"/>
    </source>
</evidence>
<evidence type="ECO:0000256" key="2">
    <source>
        <dbReference type="ARBA" id="ARBA00022692"/>
    </source>
</evidence>
<evidence type="ECO:0000256" key="3">
    <source>
        <dbReference type="ARBA" id="ARBA00022729"/>
    </source>
</evidence>
<dbReference type="PANTHER" id="PTHR13055:SF12">
    <property type="entry name" value="LD40707P"/>
    <property type="match status" value="1"/>
</dbReference>
<dbReference type="GO" id="GO:0016020">
    <property type="term" value="C:membrane"/>
    <property type="evidence" value="ECO:0007669"/>
    <property type="project" value="UniProtKB-SubCell"/>
</dbReference>
<evidence type="ECO:0000313" key="9">
    <source>
        <dbReference type="Proteomes" id="UP000494165"/>
    </source>
</evidence>
<evidence type="ECO:0000256" key="6">
    <source>
        <dbReference type="SAM" id="Phobius"/>
    </source>
</evidence>
<sequence>MGKAQFYDQLLFILITATAFLVSGSVSTETVDENEEESDRFYETDKNFSMKIHYANYPENDAIFWKNMGSEENATTWNIDVNSMLQLNVPFGFQLFDLNVTRVVVTPQGIIRADDLRWFDKWTIAPLKAKFGMSRSKISRLVQDKNLYVQWNSFQFDDEYYKQRELSFQVRLGAGGEIDFVYRRVPYYNLTVLRKTCPYCLEDKFGVTYPHQEVFEVPRPYKESYELGFSMDFEKYEVKQGTVVRFFPVDRCMFQQNCYACTQTEFPLTLNQTARCAWCPAIRKCSSTRDSLRHVWKENKCDIHHVNAPDYCHYNFIVTDTDLRNIFLLWVFTLLTVIIIICKSFKDIFVKICYTLPLDWLRERIQPTNQPDQPVDNNQAQDQEEQEEHEIEEEPDDEDNNTTQKQDTYV</sequence>
<comment type="subcellular location">
    <subcellularLocation>
        <location evidence="1">Membrane</location>
        <topology evidence="1">Single-pass type I membrane protein</topology>
    </subcellularLocation>
</comment>
<organism evidence="8 9">
    <name type="scientific">Cloeon dipterum</name>
    <dbReference type="NCBI Taxonomy" id="197152"/>
    <lineage>
        <taxon>Eukaryota</taxon>
        <taxon>Metazoa</taxon>
        <taxon>Ecdysozoa</taxon>
        <taxon>Arthropoda</taxon>
        <taxon>Hexapoda</taxon>
        <taxon>Insecta</taxon>
        <taxon>Pterygota</taxon>
        <taxon>Palaeoptera</taxon>
        <taxon>Ephemeroptera</taxon>
        <taxon>Pisciforma</taxon>
        <taxon>Baetidae</taxon>
        <taxon>Cloeon</taxon>
    </lineage>
</organism>
<keyword evidence="2 6" id="KW-0812">Transmembrane</keyword>
<keyword evidence="9" id="KW-1185">Reference proteome</keyword>
<evidence type="ECO:0000256" key="4">
    <source>
        <dbReference type="ARBA" id="ARBA00022989"/>
    </source>
</evidence>
<feature type="compositionally biased region" description="Acidic residues" evidence="5">
    <location>
        <begin position="382"/>
        <end position="400"/>
    </location>
</feature>
<keyword evidence="4 6" id="KW-1133">Transmembrane helix</keyword>